<sequence length="451" mass="46846">MIRITAASSIGTVVEWYDFALYGAASALIFAPLFFPSGNAVAGVLASFAVFAVGFAARPLGGLLAAHFGDRYGRKPILIATICLMGGATMVIGLLPTYDTAGIWAPILLTVTRLLQGLGAGAEFAGAVTAVSEFTPPGRRAFFTSISQAAVALSFILSTGTFVVLSLIPVETLHAWAWRVPFLASAVIFLVALYIRRRVQETPAFKAAKRAAERHGASEKLPITQVLRERPRALLVGIVSGFGLVNAGYLVNTFALSYITDTLELPALTATVSLLVAAGLSLITIPLFGALADRIGRRPVYIGGAVFAAAFAAPFFMLLGTRTPAFVIVSMTVAYSVGYGAMAGAQSAFLTELFPTRYRFTGVAAARETTAMLLGGTTPFIAAALVSAADGQATLVIIFVIACQALTVLALLCAPRPAPDATSEITSPDRAADSTAPGQSRNDSDPVGSGG</sequence>
<feature type="transmembrane region" description="Helical" evidence="8">
    <location>
        <begin position="41"/>
        <end position="65"/>
    </location>
</feature>
<feature type="transmembrane region" description="Helical" evidence="8">
    <location>
        <begin position="233"/>
        <end position="259"/>
    </location>
</feature>
<accession>A0ABY2S5X5</accession>
<keyword evidence="6 8" id="KW-0472">Membrane</keyword>
<feature type="region of interest" description="Disordered" evidence="7">
    <location>
        <begin position="419"/>
        <end position="451"/>
    </location>
</feature>
<feature type="transmembrane region" description="Helical" evidence="8">
    <location>
        <begin position="103"/>
        <end position="128"/>
    </location>
</feature>
<keyword evidence="3" id="KW-1003">Cell membrane</keyword>
<protein>
    <submittedName>
        <fullName evidence="10">MHS family MFS transporter</fullName>
    </submittedName>
</protein>
<evidence type="ECO:0000256" key="5">
    <source>
        <dbReference type="ARBA" id="ARBA00022989"/>
    </source>
</evidence>
<feature type="transmembrane region" description="Helical" evidence="8">
    <location>
        <begin position="395"/>
        <end position="414"/>
    </location>
</feature>
<evidence type="ECO:0000256" key="3">
    <source>
        <dbReference type="ARBA" id="ARBA00022475"/>
    </source>
</evidence>
<feature type="transmembrane region" description="Helical" evidence="8">
    <location>
        <begin position="300"/>
        <end position="319"/>
    </location>
</feature>
<comment type="subcellular location">
    <subcellularLocation>
        <location evidence="1">Cell membrane</location>
        <topology evidence="1">Multi-pass membrane protein</topology>
    </subcellularLocation>
</comment>
<dbReference type="Proteomes" id="UP000309992">
    <property type="component" value="Unassembled WGS sequence"/>
</dbReference>
<keyword evidence="2" id="KW-0813">Transport</keyword>
<dbReference type="Gene3D" id="1.20.1250.20">
    <property type="entry name" value="MFS general substrate transporter like domains"/>
    <property type="match status" value="2"/>
</dbReference>
<feature type="domain" description="Major facilitator superfamily (MFS) profile" evidence="9">
    <location>
        <begin position="4"/>
        <end position="418"/>
    </location>
</feature>
<evidence type="ECO:0000256" key="1">
    <source>
        <dbReference type="ARBA" id="ARBA00004651"/>
    </source>
</evidence>
<dbReference type="InterPro" id="IPR036259">
    <property type="entry name" value="MFS_trans_sf"/>
</dbReference>
<organism evidence="10 11">
    <name type="scientific">Prauserella endophytica</name>
    <dbReference type="NCBI Taxonomy" id="1592324"/>
    <lineage>
        <taxon>Bacteria</taxon>
        <taxon>Bacillati</taxon>
        <taxon>Actinomycetota</taxon>
        <taxon>Actinomycetes</taxon>
        <taxon>Pseudonocardiales</taxon>
        <taxon>Pseudonocardiaceae</taxon>
        <taxon>Prauserella</taxon>
        <taxon>Prauserella coralliicola group</taxon>
    </lineage>
</organism>
<evidence type="ECO:0000256" key="4">
    <source>
        <dbReference type="ARBA" id="ARBA00022692"/>
    </source>
</evidence>
<evidence type="ECO:0000256" key="7">
    <source>
        <dbReference type="SAM" id="MobiDB-lite"/>
    </source>
</evidence>
<dbReference type="PANTHER" id="PTHR43045:SF1">
    <property type="entry name" value="SHIKIMATE TRANSPORTER"/>
    <property type="match status" value="1"/>
</dbReference>
<feature type="transmembrane region" description="Helical" evidence="8">
    <location>
        <begin position="371"/>
        <end position="389"/>
    </location>
</feature>
<feature type="transmembrane region" description="Helical" evidence="8">
    <location>
        <begin position="149"/>
        <end position="170"/>
    </location>
</feature>
<feature type="transmembrane region" description="Helical" evidence="8">
    <location>
        <begin position="325"/>
        <end position="350"/>
    </location>
</feature>
<dbReference type="InterPro" id="IPR011701">
    <property type="entry name" value="MFS"/>
</dbReference>
<dbReference type="CDD" id="cd17369">
    <property type="entry name" value="MFS_ShiA_like"/>
    <property type="match status" value="1"/>
</dbReference>
<dbReference type="PANTHER" id="PTHR43045">
    <property type="entry name" value="SHIKIMATE TRANSPORTER"/>
    <property type="match status" value="1"/>
</dbReference>
<dbReference type="EMBL" id="SWMS01000007">
    <property type="protein sequence ID" value="TKG70982.1"/>
    <property type="molecule type" value="Genomic_DNA"/>
</dbReference>
<dbReference type="InterPro" id="IPR020846">
    <property type="entry name" value="MFS_dom"/>
</dbReference>
<keyword evidence="4 8" id="KW-0812">Transmembrane</keyword>
<evidence type="ECO:0000256" key="8">
    <source>
        <dbReference type="SAM" id="Phobius"/>
    </source>
</evidence>
<evidence type="ECO:0000256" key="2">
    <source>
        <dbReference type="ARBA" id="ARBA00022448"/>
    </source>
</evidence>
<feature type="transmembrane region" description="Helical" evidence="8">
    <location>
        <begin position="265"/>
        <end position="288"/>
    </location>
</feature>
<gene>
    <name evidence="10" type="ORF">FCN18_15845</name>
</gene>
<comment type="caution">
    <text evidence="10">The sequence shown here is derived from an EMBL/GenBank/DDBJ whole genome shotgun (WGS) entry which is preliminary data.</text>
</comment>
<evidence type="ECO:0000256" key="6">
    <source>
        <dbReference type="ARBA" id="ARBA00023136"/>
    </source>
</evidence>
<proteinExistence type="predicted"/>
<dbReference type="Pfam" id="PF07690">
    <property type="entry name" value="MFS_1"/>
    <property type="match status" value="1"/>
</dbReference>
<feature type="transmembrane region" description="Helical" evidence="8">
    <location>
        <begin position="77"/>
        <end position="97"/>
    </location>
</feature>
<keyword evidence="5 8" id="KW-1133">Transmembrane helix</keyword>
<feature type="transmembrane region" description="Helical" evidence="8">
    <location>
        <begin position="16"/>
        <end position="35"/>
    </location>
</feature>
<dbReference type="PROSITE" id="PS50850">
    <property type="entry name" value="MFS"/>
    <property type="match status" value="1"/>
</dbReference>
<evidence type="ECO:0000313" key="10">
    <source>
        <dbReference type="EMBL" id="TKG70982.1"/>
    </source>
</evidence>
<dbReference type="SUPFAM" id="SSF103473">
    <property type="entry name" value="MFS general substrate transporter"/>
    <property type="match status" value="1"/>
</dbReference>
<reference evidence="10 11" key="1">
    <citation type="journal article" date="2015" name="Antonie Van Leeuwenhoek">
        <title>Prauserella endophytica sp. nov., an endophytic actinobacterium isolated from Tamarix taklamakanensis.</title>
        <authorList>
            <person name="Liu J.M."/>
            <person name="Habden X."/>
            <person name="Guo L."/>
            <person name="Tuo L."/>
            <person name="Jiang Z.K."/>
            <person name="Liu S.W."/>
            <person name="Liu X.F."/>
            <person name="Chen L."/>
            <person name="Li R.F."/>
            <person name="Zhang Y.Q."/>
            <person name="Sun C.H."/>
        </authorList>
    </citation>
    <scope>NUCLEOTIDE SEQUENCE [LARGE SCALE GENOMIC DNA]</scope>
    <source>
        <strain evidence="10 11">CGMCC 4.7182</strain>
    </source>
</reference>
<name>A0ABY2S5X5_9PSEU</name>
<evidence type="ECO:0000313" key="11">
    <source>
        <dbReference type="Proteomes" id="UP000309992"/>
    </source>
</evidence>
<keyword evidence="11" id="KW-1185">Reference proteome</keyword>
<evidence type="ECO:0000259" key="9">
    <source>
        <dbReference type="PROSITE" id="PS50850"/>
    </source>
</evidence>
<feature type="transmembrane region" description="Helical" evidence="8">
    <location>
        <begin position="176"/>
        <end position="195"/>
    </location>
</feature>